<evidence type="ECO:0000313" key="2">
    <source>
        <dbReference type="EMBL" id="RYR58845.1"/>
    </source>
</evidence>
<dbReference type="STRING" id="3818.A0A445D6I6"/>
<gene>
    <name evidence="2" type="ORF">Ahy_A05g024710</name>
</gene>
<comment type="caution">
    <text evidence="2">The sequence shown here is derived from an EMBL/GenBank/DDBJ whole genome shotgun (WGS) entry which is preliminary data.</text>
</comment>
<evidence type="ECO:0000313" key="3">
    <source>
        <dbReference type="Proteomes" id="UP000289738"/>
    </source>
</evidence>
<organism evidence="2 3">
    <name type="scientific">Arachis hypogaea</name>
    <name type="common">Peanut</name>
    <dbReference type="NCBI Taxonomy" id="3818"/>
    <lineage>
        <taxon>Eukaryota</taxon>
        <taxon>Viridiplantae</taxon>
        <taxon>Streptophyta</taxon>
        <taxon>Embryophyta</taxon>
        <taxon>Tracheophyta</taxon>
        <taxon>Spermatophyta</taxon>
        <taxon>Magnoliopsida</taxon>
        <taxon>eudicotyledons</taxon>
        <taxon>Gunneridae</taxon>
        <taxon>Pentapetalae</taxon>
        <taxon>rosids</taxon>
        <taxon>fabids</taxon>
        <taxon>Fabales</taxon>
        <taxon>Fabaceae</taxon>
        <taxon>Papilionoideae</taxon>
        <taxon>50 kb inversion clade</taxon>
        <taxon>dalbergioids sensu lato</taxon>
        <taxon>Dalbergieae</taxon>
        <taxon>Pterocarpus clade</taxon>
        <taxon>Arachis</taxon>
    </lineage>
</organism>
<reference evidence="2 3" key="1">
    <citation type="submission" date="2019-01" db="EMBL/GenBank/DDBJ databases">
        <title>Sequencing of cultivated peanut Arachis hypogaea provides insights into genome evolution and oil improvement.</title>
        <authorList>
            <person name="Chen X."/>
        </authorList>
    </citation>
    <scope>NUCLEOTIDE SEQUENCE [LARGE SCALE GENOMIC DNA]</scope>
    <source>
        <strain evidence="3">cv. Fuhuasheng</strain>
        <tissue evidence="2">Leaves</tissue>
    </source>
</reference>
<protein>
    <submittedName>
        <fullName evidence="2">Uncharacterized protein</fullName>
    </submittedName>
</protein>
<sequence length="366" mass="40534">MAAKPLTTEAIALTEKKMDMTLDDIIKMSKNKKARKQRRVPNKSIKSSNNFIQDKSSKLRNYMDSRSSLRQGALAKRRSNFQGNQFPVAAEIARKAVNAPLRNRNSNRSRVASWNKARSHVDIMNEGKPHLVGGATGFLTRPSLIHWNYVAKNDNMKSLSEVSHPGCGGVPIACTILGTMLPMISCLLMGKTTVRYSVVKAHLPYRGLLCEEIGVLESSGNFTLMTCGEAFKSSVGLAVFVVSPLSFTEVFGYQFKLQITLQLSALCGNFELVPELDMYRIRWFQVPANQIRAASGGFPAKQPVPSPQPQQGNGDVVPKQRPQTLDSLFANMKEQRMRVLSRQNNAVQRNGGGNRRPLSGRGRRGN</sequence>
<dbReference type="AlphaFoldDB" id="A0A445D6I6"/>
<dbReference type="PANTHER" id="PTHR36048">
    <property type="entry name" value="RIBOSOME MATURATION FACTOR"/>
    <property type="match status" value="1"/>
</dbReference>
<evidence type="ECO:0000256" key="1">
    <source>
        <dbReference type="SAM" id="MobiDB-lite"/>
    </source>
</evidence>
<feature type="region of interest" description="Disordered" evidence="1">
    <location>
        <begin position="339"/>
        <end position="366"/>
    </location>
</feature>
<dbReference type="PANTHER" id="PTHR36048:SF1">
    <property type="entry name" value="RIBOSOME MATURATION FACTOR"/>
    <property type="match status" value="1"/>
</dbReference>
<proteinExistence type="predicted"/>
<dbReference type="Proteomes" id="UP000289738">
    <property type="component" value="Chromosome A05"/>
</dbReference>
<dbReference type="EMBL" id="SDMP01000005">
    <property type="protein sequence ID" value="RYR58845.1"/>
    <property type="molecule type" value="Genomic_DNA"/>
</dbReference>
<name>A0A445D6I6_ARAHY</name>
<keyword evidence="3" id="KW-1185">Reference proteome</keyword>
<accession>A0A445D6I6</accession>
<feature type="region of interest" description="Disordered" evidence="1">
    <location>
        <begin position="295"/>
        <end position="324"/>
    </location>
</feature>